<dbReference type="Proteomes" id="UP000024635">
    <property type="component" value="Unassembled WGS sequence"/>
</dbReference>
<feature type="compositionally biased region" description="Low complexity" evidence="1">
    <location>
        <begin position="1"/>
        <end position="19"/>
    </location>
</feature>
<reference evidence="3" key="1">
    <citation type="journal article" date="2015" name="Nat. Genet.">
        <title>The genome and transcriptome of the zoonotic hookworm Ancylostoma ceylanicum identify infection-specific gene families.</title>
        <authorList>
            <person name="Schwarz E.M."/>
            <person name="Hu Y."/>
            <person name="Antoshechkin I."/>
            <person name="Miller M.M."/>
            <person name="Sternberg P.W."/>
            <person name="Aroian R.V."/>
        </authorList>
    </citation>
    <scope>NUCLEOTIDE SEQUENCE</scope>
    <source>
        <strain evidence="3">HY135</strain>
    </source>
</reference>
<dbReference type="EMBL" id="JARK01001647">
    <property type="protein sequence ID" value="EYB84742.1"/>
    <property type="molecule type" value="Genomic_DNA"/>
</dbReference>
<organism evidence="2 3">
    <name type="scientific">Ancylostoma ceylanicum</name>
    <dbReference type="NCBI Taxonomy" id="53326"/>
    <lineage>
        <taxon>Eukaryota</taxon>
        <taxon>Metazoa</taxon>
        <taxon>Ecdysozoa</taxon>
        <taxon>Nematoda</taxon>
        <taxon>Chromadorea</taxon>
        <taxon>Rhabditida</taxon>
        <taxon>Rhabditina</taxon>
        <taxon>Rhabditomorpha</taxon>
        <taxon>Strongyloidea</taxon>
        <taxon>Ancylostomatidae</taxon>
        <taxon>Ancylostomatinae</taxon>
        <taxon>Ancylostoma</taxon>
    </lineage>
</organism>
<protein>
    <submittedName>
        <fullName evidence="2">Uncharacterized protein</fullName>
    </submittedName>
</protein>
<proteinExistence type="predicted"/>
<feature type="region of interest" description="Disordered" evidence="1">
    <location>
        <begin position="1"/>
        <end position="33"/>
    </location>
</feature>
<evidence type="ECO:0000313" key="2">
    <source>
        <dbReference type="EMBL" id="EYB84742.1"/>
    </source>
</evidence>
<evidence type="ECO:0000313" key="3">
    <source>
        <dbReference type="Proteomes" id="UP000024635"/>
    </source>
</evidence>
<sequence length="146" mass="16337">MSARSRTSRASAALSSPALSERHNSDRKGAVQDVRRAKSAELLQRPVAIMSGVEDCEMEAEGQQVQNCEMEAEGQQVQEPDETRVRGAQVCEQTRKSIKLVEVTVLAKVAKHWRASDEKRERIEQVPHQATEEALEHLCCVVRVVF</sequence>
<name>A0A016S324_9BILA</name>
<accession>A0A016S324</accession>
<feature type="compositionally biased region" description="Basic and acidic residues" evidence="1">
    <location>
        <begin position="20"/>
        <end position="33"/>
    </location>
</feature>
<evidence type="ECO:0000256" key="1">
    <source>
        <dbReference type="SAM" id="MobiDB-lite"/>
    </source>
</evidence>
<gene>
    <name evidence="2" type="primary">Acey_s0311.g2153</name>
    <name evidence="2" type="ORF">Y032_0311g2153</name>
</gene>
<keyword evidence="3" id="KW-1185">Reference proteome</keyword>
<dbReference type="AlphaFoldDB" id="A0A016S324"/>
<comment type="caution">
    <text evidence="2">The sequence shown here is derived from an EMBL/GenBank/DDBJ whole genome shotgun (WGS) entry which is preliminary data.</text>
</comment>